<sequence length="68" mass="7813">MKQDETEASSTAEQPKPSEADKLKQEKIKLAKKIGLWGTYAPEKGYRQTNEYQRIKEIDKRLSEISNG</sequence>
<dbReference type="AlphaFoldDB" id="A0A2V2YXG6"/>
<evidence type="ECO:0000313" key="3">
    <source>
        <dbReference type="Proteomes" id="UP000246635"/>
    </source>
</evidence>
<organism evidence="2 3">
    <name type="scientific">Paenibacillus cellulosilyticus</name>
    <dbReference type="NCBI Taxonomy" id="375489"/>
    <lineage>
        <taxon>Bacteria</taxon>
        <taxon>Bacillati</taxon>
        <taxon>Bacillota</taxon>
        <taxon>Bacilli</taxon>
        <taxon>Bacillales</taxon>
        <taxon>Paenibacillaceae</taxon>
        <taxon>Paenibacillus</taxon>
    </lineage>
</organism>
<evidence type="ECO:0000313" key="2">
    <source>
        <dbReference type="EMBL" id="PWW06333.1"/>
    </source>
</evidence>
<evidence type="ECO:0000256" key="1">
    <source>
        <dbReference type="SAM" id="MobiDB-lite"/>
    </source>
</evidence>
<dbReference type="OrthoDB" id="2665859at2"/>
<comment type="caution">
    <text evidence="2">The sequence shown here is derived from an EMBL/GenBank/DDBJ whole genome shotgun (WGS) entry which is preliminary data.</text>
</comment>
<keyword evidence="3" id="KW-1185">Reference proteome</keyword>
<proteinExistence type="predicted"/>
<dbReference type="RefSeq" id="WP_110043013.1">
    <property type="nucleotide sequence ID" value="NZ_CP054609.1"/>
</dbReference>
<dbReference type="EMBL" id="QGTQ01000003">
    <property type="protein sequence ID" value="PWW06333.1"/>
    <property type="molecule type" value="Genomic_DNA"/>
</dbReference>
<reference evidence="2 3" key="1">
    <citation type="submission" date="2018-05" db="EMBL/GenBank/DDBJ databases">
        <title>Genomic Encyclopedia of Type Strains, Phase III (KMG-III): the genomes of soil and plant-associated and newly described type strains.</title>
        <authorList>
            <person name="Whitman W."/>
        </authorList>
    </citation>
    <scope>NUCLEOTIDE SEQUENCE [LARGE SCALE GENOMIC DNA]</scope>
    <source>
        <strain evidence="2 3">CECT 5696</strain>
    </source>
</reference>
<feature type="region of interest" description="Disordered" evidence="1">
    <location>
        <begin position="1"/>
        <end position="24"/>
    </location>
</feature>
<dbReference type="Proteomes" id="UP000246635">
    <property type="component" value="Unassembled WGS sequence"/>
</dbReference>
<protein>
    <submittedName>
        <fullName evidence="2">Uncharacterized protein</fullName>
    </submittedName>
</protein>
<gene>
    <name evidence="2" type="ORF">DFQ01_103235</name>
</gene>
<accession>A0A2V2YXG6</accession>
<name>A0A2V2YXG6_9BACL</name>